<organism evidence="1 2">
    <name type="scientific">Rhododendron molle</name>
    <name type="common">Chinese azalea</name>
    <name type="synonym">Azalea mollis</name>
    <dbReference type="NCBI Taxonomy" id="49168"/>
    <lineage>
        <taxon>Eukaryota</taxon>
        <taxon>Viridiplantae</taxon>
        <taxon>Streptophyta</taxon>
        <taxon>Embryophyta</taxon>
        <taxon>Tracheophyta</taxon>
        <taxon>Spermatophyta</taxon>
        <taxon>Magnoliopsida</taxon>
        <taxon>eudicotyledons</taxon>
        <taxon>Gunneridae</taxon>
        <taxon>Pentapetalae</taxon>
        <taxon>asterids</taxon>
        <taxon>Ericales</taxon>
        <taxon>Ericaceae</taxon>
        <taxon>Ericoideae</taxon>
        <taxon>Rhodoreae</taxon>
        <taxon>Rhododendron</taxon>
    </lineage>
</organism>
<comment type="caution">
    <text evidence="1">The sequence shown here is derived from an EMBL/GenBank/DDBJ whole genome shotgun (WGS) entry which is preliminary data.</text>
</comment>
<evidence type="ECO:0000313" key="1">
    <source>
        <dbReference type="EMBL" id="KAI8536127.1"/>
    </source>
</evidence>
<accession>A0ACC0M6I4</accession>
<sequence>MRRLASKVVTHDTEQSQIAFVTFLGFTWSRDCSPSFGVFTSPCESVKVTNAIWDCLVYHCTNNLRN</sequence>
<protein>
    <submittedName>
        <fullName evidence="1">Uncharacterized protein</fullName>
    </submittedName>
</protein>
<dbReference type="EMBL" id="CM046397">
    <property type="protein sequence ID" value="KAI8536127.1"/>
    <property type="molecule type" value="Genomic_DNA"/>
</dbReference>
<dbReference type="Proteomes" id="UP001062846">
    <property type="component" value="Chromosome 10"/>
</dbReference>
<keyword evidence="2" id="KW-1185">Reference proteome</keyword>
<proteinExistence type="predicted"/>
<name>A0ACC0M6I4_RHOML</name>
<gene>
    <name evidence="1" type="ORF">RHMOL_Rhmol10G0232300</name>
</gene>
<evidence type="ECO:0000313" key="2">
    <source>
        <dbReference type="Proteomes" id="UP001062846"/>
    </source>
</evidence>
<reference evidence="1" key="1">
    <citation type="submission" date="2022-02" db="EMBL/GenBank/DDBJ databases">
        <title>Plant Genome Project.</title>
        <authorList>
            <person name="Zhang R.-G."/>
        </authorList>
    </citation>
    <scope>NUCLEOTIDE SEQUENCE</scope>
    <source>
        <strain evidence="1">AT1</strain>
    </source>
</reference>